<evidence type="ECO:0000256" key="1">
    <source>
        <dbReference type="SAM" id="MobiDB-lite"/>
    </source>
</evidence>
<keyword evidence="3" id="KW-1185">Reference proteome</keyword>
<dbReference type="PANTHER" id="PTHR47481:SF10">
    <property type="entry name" value="COPIA-LIKE POLYPROTEIN_RETROTRANSPOSON"/>
    <property type="match status" value="1"/>
</dbReference>
<accession>A0AAQ3TSE3</accession>
<evidence type="ECO:0000313" key="2">
    <source>
        <dbReference type="EMBL" id="WVZ79619.1"/>
    </source>
</evidence>
<dbReference type="AlphaFoldDB" id="A0AAQ3TSE3"/>
<name>A0AAQ3TSE3_PASNO</name>
<proteinExistence type="predicted"/>
<evidence type="ECO:0000313" key="3">
    <source>
        <dbReference type="Proteomes" id="UP001341281"/>
    </source>
</evidence>
<organism evidence="2 3">
    <name type="scientific">Paspalum notatum var. saurae</name>
    <dbReference type="NCBI Taxonomy" id="547442"/>
    <lineage>
        <taxon>Eukaryota</taxon>
        <taxon>Viridiplantae</taxon>
        <taxon>Streptophyta</taxon>
        <taxon>Embryophyta</taxon>
        <taxon>Tracheophyta</taxon>
        <taxon>Spermatophyta</taxon>
        <taxon>Magnoliopsida</taxon>
        <taxon>Liliopsida</taxon>
        <taxon>Poales</taxon>
        <taxon>Poaceae</taxon>
        <taxon>PACMAD clade</taxon>
        <taxon>Panicoideae</taxon>
        <taxon>Andropogonodae</taxon>
        <taxon>Paspaleae</taxon>
        <taxon>Paspalinae</taxon>
        <taxon>Paspalum</taxon>
    </lineage>
</organism>
<dbReference type="Proteomes" id="UP001341281">
    <property type="component" value="Chromosome 06"/>
</dbReference>
<reference evidence="2 3" key="1">
    <citation type="submission" date="2024-02" db="EMBL/GenBank/DDBJ databases">
        <title>High-quality chromosome-scale genome assembly of Pensacola bahiagrass (Paspalum notatum Flugge var. saurae).</title>
        <authorList>
            <person name="Vega J.M."/>
            <person name="Podio M."/>
            <person name="Orjuela J."/>
            <person name="Siena L.A."/>
            <person name="Pessino S.C."/>
            <person name="Combes M.C."/>
            <person name="Mariac C."/>
            <person name="Albertini E."/>
            <person name="Pupilli F."/>
            <person name="Ortiz J.P.A."/>
            <person name="Leblanc O."/>
        </authorList>
    </citation>
    <scope>NUCLEOTIDE SEQUENCE [LARGE SCALE GENOMIC DNA]</scope>
    <source>
        <strain evidence="2">R1</strain>
        <tissue evidence="2">Leaf</tissue>
    </source>
</reference>
<dbReference type="EMBL" id="CP144750">
    <property type="protein sequence ID" value="WVZ79619.1"/>
    <property type="molecule type" value="Genomic_DNA"/>
</dbReference>
<dbReference type="Pfam" id="PF14223">
    <property type="entry name" value="Retrotran_gag_2"/>
    <property type="match status" value="1"/>
</dbReference>
<gene>
    <name evidence="2" type="ORF">U9M48_027179</name>
</gene>
<dbReference type="PANTHER" id="PTHR47481">
    <property type="match status" value="1"/>
</dbReference>
<protein>
    <recommendedName>
        <fullName evidence="4">Retrotransposon gag domain-containing protein</fullName>
    </recommendedName>
</protein>
<feature type="compositionally biased region" description="Polar residues" evidence="1">
    <location>
        <begin position="257"/>
        <end position="274"/>
    </location>
</feature>
<sequence length="395" mass="42831">MSNTSSAVEQSTVSAMSSSTLSSTTSDTIGSTSAGALSSATQSVNITSLVNIRLDMFSTAYRRWHRLFNVVLGRFNLCHHVDGTNPRPNDPVWIQEDLTVLMWLHATLADDLLDMVMDDDDTARRVWTKISDFFLGNKASRAVQLEQELHNLEQGDLSATAYCHRLKTLADALADCDRPVEDRALVYQLIRSLNPKFHVLRQMLPALPTFPTFMAACDQLIVAENTLAMSKQQQQSQPDTALAATDNATDNANTATSNSQPRTDGNCGHSSSSPEGKDTVVAAGVMDVAVAGVTPMAGDSNRTQLHWCSSWLPGSPPALHGAHLGLVPPGQASLGAGLHRHRPTTPATCHQPPRWHLRHPHPSTLPAFSKLCKLRHCLNGPPQRTGSWTLAQAVT</sequence>
<feature type="region of interest" description="Disordered" evidence="1">
    <location>
        <begin position="250"/>
        <end position="277"/>
    </location>
</feature>
<evidence type="ECO:0008006" key="4">
    <source>
        <dbReference type="Google" id="ProtNLM"/>
    </source>
</evidence>